<evidence type="ECO:0000313" key="2">
    <source>
        <dbReference type="Proteomes" id="UP000005010"/>
    </source>
</evidence>
<dbReference type="STRING" id="182217.HCW_07020"/>
<dbReference type="HOGENOM" id="CLU_675740_0_0_7"/>
<dbReference type="EMBL" id="CP003479">
    <property type="protein sequence ID" value="AFI04662.1"/>
    <property type="molecule type" value="Genomic_DNA"/>
</dbReference>
<accession>I0ENZ3</accession>
<dbReference type="AlphaFoldDB" id="I0ENZ3"/>
<dbReference type="PANTHER" id="PTHR43393">
    <property type="entry name" value="CYTOKININ RIBOSIDE 5'-MONOPHOSPHATE PHOSPHORIBOHYDROLASE"/>
    <property type="match status" value="1"/>
</dbReference>
<dbReference type="SUPFAM" id="SSF102405">
    <property type="entry name" value="MCP/YpsA-like"/>
    <property type="match status" value="1"/>
</dbReference>
<sequence>MKTIAVIGDASLSPNDIKNTIALELGELLIDNGYRVANGGLGGVMESVSKGARNSKHYTKGCVIGVLPNYDTGMQNPYIDVSIPTGLGLSQANVLISLAQAVIIVGGKAGTLAEIAFAWQMQKLMIALDVEGIAQNFLDKPLDSRRKDKIYKAHSVKHALELLNAKIKEYDPYVFKGIEKARMDTQKVQHFLSQHCKLKDLTFLAERPEGFVFRDNQNVYKWLDFYKHSKWQDEFITKNALCYQLCALQESLANLKQEHLPNFNIQKFKDGILLSYPFVESESFEKFTSKTPLKLQAFIDLMLFFKKLQWVLSDLKPSNLRLSHQKVLMVCDIGHSIFPYSKVLFMGMLRRAFVCFVLQDKTLQQDIKPYLSLANNSDDFSLIIKDFNLDSTKIKQDFKIFCESVSL</sequence>
<dbReference type="Pfam" id="PF18306">
    <property type="entry name" value="LDcluster4"/>
    <property type="match status" value="1"/>
</dbReference>
<dbReference type="InterPro" id="IPR041164">
    <property type="entry name" value="LDcluster4"/>
</dbReference>
<dbReference type="Proteomes" id="UP000005010">
    <property type="component" value="Chromosome"/>
</dbReference>
<dbReference type="RefSeq" id="WP_014661529.1">
    <property type="nucleotide sequence ID" value="NC_017737.1"/>
</dbReference>
<keyword evidence="2" id="KW-1185">Reference proteome</keyword>
<name>I0ENZ3_HELC0</name>
<dbReference type="InterPro" id="IPR052341">
    <property type="entry name" value="LOG_family_nucleotidases"/>
</dbReference>
<dbReference type="KEGG" id="hce:HCW_07020"/>
<evidence type="ECO:0000313" key="1">
    <source>
        <dbReference type="EMBL" id="AFI04662.1"/>
    </source>
</evidence>
<dbReference type="PANTHER" id="PTHR43393:SF3">
    <property type="entry name" value="LYSINE DECARBOXYLASE-LIKE PROTEIN"/>
    <property type="match status" value="1"/>
</dbReference>
<protein>
    <submittedName>
        <fullName evidence="1">Acyl-CoA synthetase</fullName>
    </submittedName>
</protein>
<dbReference type="PATRIC" id="fig|182217.3.peg.1484"/>
<proteinExistence type="predicted"/>
<dbReference type="GO" id="GO:0005829">
    <property type="term" value="C:cytosol"/>
    <property type="evidence" value="ECO:0007669"/>
    <property type="project" value="TreeGrafter"/>
</dbReference>
<gene>
    <name evidence="1" type="ordered locus">HCW_07020</name>
</gene>
<dbReference type="Gene3D" id="3.40.50.450">
    <property type="match status" value="1"/>
</dbReference>
<organism evidence="1 2">
    <name type="scientific">Helicobacter cetorum (strain ATCC BAA-429 / MIT 00-7128)</name>
    <dbReference type="NCBI Taxonomy" id="182217"/>
    <lineage>
        <taxon>Bacteria</taxon>
        <taxon>Pseudomonadati</taxon>
        <taxon>Campylobacterota</taxon>
        <taxon>Epsilonproteobacteria</taxon>
        <taxon>Campylobacterales</taxon>
        <taxon>Helicobacteraceae</taxon>
        <taxon>Helicobacter</taxon>
    </lineage>
</organism>
<dbReference type="eggNOG" id="COG1611">
    <property type="taxonomic scope" value="Bacteria"/>
</dbReference>
<reference evidence="2" key="1">
    <citation type="submission" date="2012-04" db="EMBL/GenBank/DDBJ databases">
        <title>Complete genome sequence of Helicobacter cetorum strain MIT 00-7128.</title>
        <authorList>
            <person name="Kersulyte D."/>
            <person name="Berg D.E."/>
        </authorList>
    </citation>
    <scope>NUCLEOTIDE SEQUENCE [LARGE SCALE GENOMIC DNA]</scope>
    <source>
        <strain evidence="2">MIT 00-7128</strain>
    </source>
</reference>